<reference evidence="1 2" key="2">
    <citation type="journal article" date="2011" name="ISME J.">
        <title>RNA-seq reveals cooperative metabolic interactions between two termite-gut spirochete species in co-culture.</title>
        <authorList>
            <person name="Rosenthal A.Z."/>
            <person name="Matson E.G."/>
            <person name="Eldar A."/>
            <person name="Leadbetter J.R."/>
        </authorList>
    </citation>
    <scope>NUCLEOTIDE SEQUENCE [LARGE SCALE GENOMIC DNA]</scope>
    <source>
        <strain evidence="2">ATCC BAA-887 / DSM 12427 / ZAS-2</strain>
    </source>
</reference>
<accession>F5YIM1</accession>
<name>F5YIM1_TREPZ</name>
<protein>
    <submittedName>
        <fullName evidence="1">Transposase</fullName>
    </submittedName>
</protein>
<keyword evidence="2" id="KW-1185">Reference proteome</keyword>
<dbReference type="KEGG" id="tpi:TREPR_0877"/>
<dbReference type="RefSeq" id="WP_015709174.1">
    <property type="nucleotide sequence ID" value="NC_015578.1"/>
</dbReference>
<proteinExistence type="predicted"/>
<evidence type="ECO:0000313" key="1">
    <source>
        <dbReference type="EMBL" id="AEF83798.1"/>
    </source>
</evidence>
<dbReference type="EMBL" id="CP001843">
    <property type="protein sequence ID" value="AEF83798.1"/>
    <property type="molecule type" value="Genomic_DNA"/>
</dbReference>
<dbReference type="HOGENOM" id="CLU_2557297_0_0_12"/>
<evidence type="ECO:0000313" key="2">
    <source>
        <dbReference type="Proteomes" id="UP000009223"/>
    </source>
</evidence>
<reference evidence="2" key="1">
    <citation type="submission" date="2009-12" db="EMBL/GenBank/DDBJ databases">
        <title>Complete sequence of Treponema primitia strain ZAS-2.</title>
        <authorList>
            <person name="Tetu S.G."/>
            <person name="Matson E."/>
            <person name="Ren Q."/>
            <person name="Seshadri R."/>
            <person name="Elbourne L."/>
            <person name="Hassan K.A."/>
            <person name="Durkin A."/>
            <person name="Radune D."/>
            <person name="Mohamoud Y."/>
            <person name="Shay R."/>
            <person name="Jin S."/>
            <person name="Zhang X."/>
            <person name="Lucey K."/>
            <person name="Ballor N.R."/>
            <person name="Ottesen E."/>
            <person name="Rosenthal R."/>
            <person name="Allen A."/>
            <person name="Leadbetter J.R."/>
            <person name="Paulsen I.T."/>
        </authorList>
    </citation>
    <scope>NUCLEOTIDE SEQUENCE [LARGE SCALE GENOMIC DNA]</scope>
    <source>
        <strain evidence="2">ATCC BAA-887 / DSM 12427 / ZAS-2</strain>
    </source>
</reference>
<gene>
    <name evidence="1" type="ordered locus">TREPR_0877</name>
</gene>
<dbReference type="Proteomes" id="UP000009223">
    <property type="component" value="Chromosome"/>
</dbReference>
<sequence length="82" mass="9294">MHRKTTFFAYQKGLAQGRREGFAEGKEEGMIIAYTALMDEIAHQLQHHGLYADQIMAITGLSAEELSELQPDADYVKSFCRE</sequence>
<organism evidence="1 2">
    <name type="scientific">Treponema primitia (strain ATCC BAA-887 / DSM 12427 / ZAS-2)</name>
    <dbReference type="NCBI Taxonomy" id="545694"/>
    <lineage>
        <taxon>Bacteria</taxon>
        <taxon>Pseudomonadati</taxon>
        <taxon>Spirochaetota</taxon>
        <taxon>Spirochaetia</taxon>
        <taxon>Spirochaetales</taxon>
        <taxon>Treponemataceae</taxon>
        <taxon>Treponema</taxon>
    </lineage>
</organism>
<dbReference type="AlphaFoldDB" id="F5YIM1"/>